<evidence type="ECO:0000313" key="2">
    <source>
        <dbReference type="Proteomes" id="UP000024635"/>
    </source>
</evidence>
<evidence type="ECO:0000313" key="1">
    <source>
        <dbReference type="EMBL" id="EYC16020.1"/>
    </source>
</evidence>
<dbReference type="AlphaFoldDB" id="A0A016ULE1"/>
<gene>
    <name evidence="1" type="primary">Acey_s0035.g3098</name>
    <name evidence="1" type="ORF">Y032_0035g3098</name>
</gene>
<protein>
    <submittedName>
        <fullName evidence="1">Uncharacterized protein</fullName>
    </submittedName>
</protein>
<dbReference type="Proteomes" id="UP000024635">
    <property type="component" value="Unassembled WGS sequence"/>
</dbReference>
<keyword evidence="2" id="KW-1185">Reference proteome</keyword>
<accession>A0A016ULE1</accession>
<comment type="caution">
    <text evidence="1">The sequence shown here is derived from an EMBL/GenBank/DDBJ whole genome shotgun (WGS) entry which is preliminary data.</text>
</comment>
<organism evidence="1 2">
    <name type="scientific">Ancylostoma ceylanicum</name>
    <dbReference type="NCBI Taxonomy" id="53326"/>
    <lineage>
        <taxon>Eukaryota</taxon>
        <taxon>Metazoa</taxon>
        <taxon>Ecdysozoa</taxon>
        <taxon>Nematoda</taxon>
        <taxon>Chromadorea</taxon>
        <taxon>Rhabditida</taxon>
        <taxon>Rhabditina</taxon>
        <taxon>Rhabditomorpha</taxon>
        <taxon>Strongyloidea</taxon>
        <taxon>Ancylostomatidae</taxon>
        <taxon>Ancylostomatinae</taxon>
        <taxon>Ancylostoma</taxon>
    </lineage>
</organism>
<proteinExistence type="predicted"/>
<name>A0A016ULE1_9BILA</name>
<dbReference type="EMBL" id="JARK01001371">
    <property type="protein sequence ID" value="EYC16020.1"/>
    <property type="molecule type" value="Genomic_DNA"/>
</dbReference>
<sequence>MLSNPCDVRNWRFGCVRLYIFVQFSVSLPKFGVDHLDLPRAVTMPARYSGRTNIYSAALVAHKRANEQDCRQDHYRREHRVGNFWKLIGNLADRRGAFSPTQLPRLAGCH</sequence>
<reference evidence="2" key="1">
    <citation type="journal article" date="2015" name="Nat. Genet.">
        <title>The genome and transcriptome of the zoonotic hookworm Ancylostoma ceylanicum identify infection-specific gene families.</title>
        <authorList>
            <person name="Schwarz E.M."/>
            <person name="Hu Y."/>
            <person name="Antoshechkin I."/>
            <person name="Miller M.M."/>
            <person name="Sternberg P.W."/>
            <person name="Aroian R.V."/>
        </authorList>
    </citation>
    <scope>NUCLEOTIDE SEQUENCE</scope>
    <source>
        <strain evidence="2">HY135</strain>
    </source>
</reference>